<sequence>MEWMEPNGNGMEWECFFKNAYPFRSIFRNVSLKQEPLKEYAKKRIKYEFEASKSVSDPVKQAELIERANKNLDMIKRQVLISQMYPVEKLVIE</sequence>
<dbReference type="GO" id="GO:0016226">
    <property type="term" value="P:iron-sulfur cluster assembly"/>
    <property type="evidence" value="ECO:0007669"/>
    <property type="project" value="InterPro"/>
</dbReference>
<dbReference type="AlphaFoldDB" id="A0A3M7SP20"/>
<gene>
    <name evidence="3" type="ORF">BpHYR1_005114</name>
</gene>
<dbReference type="EMBL" id="REGN01001038">
    <property type="protein sequence ID" value="RNA37479.1"/>
    <property type="molecule type" value="Genomic_DNA"/>
</dbReference>
<dbReference type="InterPro" id="IPR045297">
    <property type="entry name" value="Complex1_LYR_LYRM4"/>
</dbReference>
<accession>A0A3M7SP20</accession>
<protein>
    <submittedName>
        <fullName evidence="3">LYR motif-containing 4</fullName>
    </submittedName>
</protein>
<evidence type="ECO:0000313" key="4">
    <source>
        <dbReference type="Proteomes" id="UP000276133"/>
    </source>
</evidence>
<name>A0A3M7SP20_BRAPC</name>
<evidence type="ECO:0000256" key="1">
    <source>
        <dbReference type="ARBA" id="ARBA00009508"/>
    </source>
</evidence>
<dbReference type="Pfam" id="PF05347">
    <property type="entry name" value="Complex1_LYR"/>
    <property type="match status" value="1"/>
</dbReference>
<dbReference type="OrthoDB" id="275715at2759"/>
<evidence type="ECO:0000259" key="2">
    <source>
        <dbReference type="Pfam" id="PF05347"/>
    </source>
</evidence>
<proteinExistence type="inferred from homology"/>
<dbReference type="InterPro" id="IPR051522">
    <property type="entry name" value="ISC_assembly_LYR"/>
</dbReference>
<dbReference type="PANTHER" id="PTHR13166:SF7">
    <property type="entry name" value="LYR MOTIF-CONTAINING PROTEIN 4"/>
    <property type="match status" value="1"/>
</dbReference>
<dbReference type="CDD" id="cd20264">
    <property type="entry name" value="Complex1_LYR_LYRM4"/>
    <property type="match status" value="1"/>
</dbReference>
<evidence type="ECO:0000313" key="3">
    <source>
        <dbReference type="EMBL" id="RNA37479.1"/>
    </source>
</evidence>
<organism evidence="3 4">
    <name type="scientific">Brachionus plicatilis</name>
    <name type="common">Marine rotifer</name>
    <name type="synonym">Brachionus muelleri</name>
    <dbReference type="NCBI Taxonomy" id="10195"/>
    <lineage>
        <taxon>Eukaryota</taxon>
        <taxon>Metazoa</taxon>
        <taxon>Spiralia</taxon>
        <taxon>Gnathifera</taxon>
        <taxon>Rotifera</taxon>
        <taxon>Eurotatoria</taxon>
        <taxon>Monogononta</taxon>
        <taxon>Pseudotrocha</taxon>
        <taxon>Ploima</taxon>
        <taxon>Brachionidae</taxon>
        <taxon>Brachionus</taxon>
    </lineage>
</organism>
<dbReference type="Proteomes" id="UP000276133">
    <property type="component" value="Unassembled WGS sequence"/>
</dbReference>
<comment type="caution">
    <text evidence="3">The sequence shown here is derived from an EMBL/GenBank/DDBJ whole genome shotgun (WGS) entry which is preliminary data.</text>
</comment>
<dbReference type="PANTHER" id="PTHR13166">
    <property type="entry name" value="PROTEIN C6ORF149"/>
    <property type="match status" value="1"/>
</dbReference>
<reference evidence="3 4" key="1">
    <citation type="journal article" date="2018" name="Sci. Rep.">
        <title>Genomic signatures of local adaptation to the degree of environmental predictability in rotifers.</title>
        <authorList>
            <person name="Franch-Gras L."/>
            <person name="Hahn C."/>
            <person name="Garcia-Roger E.M."/>
            <person name="Carmona M.J."/>
            <person name="Serra M."/>
            <person name="Gomez A."/>
        </authorList>
    </citation>
    <scope>NUCLEOTIDE SEQUENCE [LARGE SCALE GENOMIC DNA]</scope>
    <source>
        <strain evidence="3">HYR1</strain>
    </source>
</reference>
<dbReference type="GO" id="GO:1990221">
    <property type="term" value="C:L-cysteine desulfurase complex"/>
    <property type="evidence" value="ECO:0007669"/>
    <property type="project" value="TreeGrafter"/>
</dbReference>
<dbReference type="InterPro" id="IPR008011">
    <property type="entry name" value="Complex1_LYR_dom"/>
</dbReference>
<dbReference type="GO" id="GO:0005739">
    <property type="term" value="C:mitochondrion"/>
    <property type="evidence" value="ECO:0007669"/>
    <property type="project" value="TreeGrafter"/>
</dbReference>
<comment type="similarity">
    <text evidence="1">Belongs to the complex I LYR family.</text>
</comment>
<keyword evidence="4" id="KW-1185">Reference proteome</keyword>
<feature type="domain" description="Complex 1 LYR protein" evidence="2">
    <location>
        <begin position="23"/>
        <end position="74"/>
    </location>
</feature>